<dbReference type="InterPro" id="IPR015365">
    <property type="entry name" value="Elong-fact-P_C"/>
</dbReference>
<dbReference type="PANTHER" id="PTHR30053:SF14">
    <property type="entry name" value="TRANSLATION ELONGATION FACTOR KOW-LIKE DOMAIN-CONTAINING PROTEIN"/>
    <property type="match status" value="1"/>
</dbReference>
<reference evidence="9" key="1">
    <citation type="submission" date="2017-09" db="EMBL/GenBank/DDBJ databases">
        <title>Depth-based differentiation of microbial function through sediment-hosted aquifers and enrichment of novel symbionts in the deep terrestrial subsurface.</title>
        <authorList>
            <person name="Probst A.J."/>
            <person name="Ladd B."/>
            <person name="Jarett J.K."/>
            <person name="Geller-Mcgrath D.E."/>
            <person name="Sieber C.M.K."/>
            <person name="Emerson J.B."/>
            <person name="Anantharaman K."/>
            <person name="Thomas B.C."/>
            <person name="Malmstrom R."/>
            <person name="Stieglmeier M."/>
            <person name="Klingl A."/>
            <person name="Woyke T."/>
            <person name="Ryan C.M."/>
            <person name="Banfield J.F."/>
        </authorList>
    </citation>
    <scope>NUCLEOTIDE SEQUENCE [LARGE SCALE GENOMIC DNA]</scope>
</reference>
<dbReference type="InterPro" id="IPR020599">
    <property type="entry name" value="Transl_elong_fac_P/YeiP"/>
</dbReference>
<dbReference type="SUPFAM" id="SSF50104">
    <property type="entry name" value="Translation proteins SH3-like domain"/>
    <property type="match status" value="1"/>
</dbReference>
<dbReference type="InterPro" id="IPR014722">
    <property type="entry name" value="Rib_uL2_dom2"/>
</dbReference>
<dbReference type="InterPro" id="IPR008991">
    <property type="entry name" value="Translation_prot_SH3-like_sf"/>
</dbReference>
<protein>
    <recommendedName>
        <fullName evidence="7">Elongation factor P C-terminal domain-containing protein</fullName>
    </recommendedName>
</protein>
<dbReference type="GO" id="GO:0005829">
    <property type="term" value="C:cytosol"/>
    <property type="evidence" value="ECO:0007669"/>
    <property type="project" value="UniProtKB-ARBA"/>
</dbReference>
<dbReference type="SUPFAM" id="SSF50249">
    <property type="entry name" value="Nucleic acid-binding proteins"/>
    <property type="match status" value="1"/>
</dbReference>
<comment type="similarity">
    <text evidence="3">Belongs to the elongation factor P family.</text>
</comment>
<dbReference type="Proteomes" id="UP000230776">
    <property type="component" value="Unassembled WGS sequence"/>
</dbReference>
<comment type="pathway">
    <text evidence="2">Protein biosynthesis; polypeptide chain elongation.</text>
</comment>
<evidence type="ECO:0000256" key="5">
    <source>
        <dbReference type="ARBA" id="ARBA00022768"/>
    </source>
</evidence>
<dbReference type="NCBIfam" id="NF001810">
    <property type="entry name" value="PRK00529.1"/>
    <property type="match status" value="1"/>
</dbReference>
<feature type="domain" description="Elongation factor P C-terminal" evidence="7">
    <location>
        <begin position="130"/>
        <end position="185"/>
    </location>
</feature>
<sequence length="186" mass="20719">MLGINDLKRGLVIVVDGEPFRIMTVQHTHIGRGSANVQTKVRSVISGKIFDKTFKPADTFEEAEIRKEGIKFIYSRNGEFWFHEGANPSKRFSLSEDSVGDQKDYLKPDLEIKSLLFRGEIIGVEIPVKVTYEVSEAPPNIKGNTAQGGNKQVTIETGLKISTPMFIETGDRIVVNTDTGEYVERG</sequence>
<comment type="caution">
    <text evidence="8">The sequence shown here is derived from an EMBL/GenBank/DDBJ whole genome shotgun (WGS) entry which is preliminary data.</text>
</comment>
<name>A0A2H0VJA5_9BACT</name>
<dbReference type="Pfam" id="PF09285">
    <property type="entry name" value="Elong-fact-P_C"/>
    <property type="match status" value="1"/>
</dbReference>
<evidence type="ECO:0000256" key="6">
    <source>
        <dbReference type="ARBA" id="ARBA00022917"/>
    </source>
</evidence>
<dbReference type="PIRSF" id="PIRSF005901">
    <property type="entry name" value="EF-P"/>
    <property type="match status" value="1"/>
</dbReference>
<dbReference type="Gene3D" id="2.30.30.30">
    <property type="match status" value="1"/>
</dbReference>
<evidence type="ECO:0000313" key="8">
    <source>
        <dbReference type="EMBL" id="PIR98429.1"/>
    </source>
</evidence>
<keyword evidence="4" id="KW-0963">Cytoplasm</keyword>
<dbReference type="CDD" id="cd05794">
    <property type="entry name" value="S1_EF-P_repeat_2"/>
    <property type="match status" value="1"/>
</dbReference>
<evidence type="ECO:0000256" key="1">
    <source>
        <dbReference type="ARBA" id="ARBA00004496"/>
    </source>
</evidence>
<evidence type="ECO:0000313" key="9">
    <source>
        <dbReference type="Proteomes" id="UP000230776"/>
    </source>
</evidence>
<dbReference type="InterPro" id="IPR013185">
    <property type="entry name" value="Transl_elong_KOW-like"/>
</dbReference>
<dbReference type="AlphaFoldDB" id="A0A2H0VJA5"/>
<dbReference type="Gene3D" id="2.40.50.140">
    <property type="entry name" value="Nucleic acid-binding proteins"/>
    <property type="match status" value="2"/>
</dbReference>
<dbReference type="FunFam" id="2.30.30.30:FF:000003">
    <property type="entry name" value="Elongation factor P"/>
    <property type="match status" value="1"/>
</dbReference>
<dbReference type="InterPro" id="IPR012340">
    <property type="entry name" value="NA-bd_OB-fold"/>
</dbReference>
<evidence type="ECO:0000256" key="3">
    <source>
        <dbReference type="ARBA" id="ARBA00009479"/>
    </source>
</evidence>
<dbReference type="FunFam" id="2.40.50.140:FF:000004">
    <property type="entry name" value="Elongation factor P"/>
    <property type="match status" value="1"/>
</dbReference>
<keyword evidence="5" id="KW-0251">Elongation factor</keyword>
<dbReference type="PANTHER" id="PTHR30053">
    <property type="entry name" value="ELONGATION FACTOR P"/>
    <property type="match status" value="1"/>
</dbReference>
<evidence type="ECO:0000256" key="2">
    <source>
        <dbReference type="ARBA" id="ARBA00004815"/>
    </source>
</evidence>
<keyword evidence="6" id="KW-0648">Protein biosynthesis</keyword>
<gene>
    <name evidence="8" type="ORF">COT88_01225</name>
</gene>
<evidence type="ECO:0000256" key="4">
    <source>
        <dbReference type="ARBA" id="ARBA00022490"/>
    </source>
</evidence>
<organism evidence="8 9">
    <name type="scientific">Candidatus Colwellbacteria bacterium CG10_big_fil_rev_8_21_14_0_10_41_28</name>
    <dbReference type="NCBI Taxonomy" id="1974539"/>
    <lineage>
        <taxon>Bacteria</taxon>
        <taxon>Candidatus Colwelliibacteriota</taxon>
    </lineage>
</organism>
<accession>A0A2H0VJA5</accession>
<dbReference type="GO" id="GO:0003746">
    <property type="term" value="F:translation elongation factor activity"/>
    <property type="evidence" value="ECO:0007669"/>
    <property type="project" value="UniProtKB-KW"/>
</dbReference>
<comment type="subcellular location">
    <subcellularLocation>
        <location evidence="1">Cytoplasm</location>
    </subcellularLocation>
</comment>
<dbReference type="SMART" id="SM00841">
    <property type="entry name" value="Elong-fact-P_C"/>
    <property type="match status" value="1"/>
</dbReference>
<dbReference type="Pfam" id="PF08207">
    <property type="entry name" value="EFP_N"/>
    <property type="match status" value="1"/>
</dbReference>
<dbReference type="GO" id="GO:0043043">
    <property type="term" value="P:peptide biosynthetic process"/>
    <property type="evidence" value="ECO:0007669"/>
    <property type="project" value="InterPro"/>
</dbReference>
<proteinExistence type="inferred from homology"/>
<evidence type="ECO:0000259" key="7">
    <source>
        <dbReference type="SMART" id="SM00841"/>
    </source>
</evidence>
<dbReference type="EMBL" id="PFAG01000014">
    <property type="protein sequence ID" value="PIR98429.1"/>
    <property type="molecule type" value="Genomic_DNA"/>
</dbReference>